<dbReference type="Proteomes" id="UP000252519">
    <property type="component" value="Unassembled WGS sequence"/>
</dbReference>
<dbReference type="AlphaFoldDB" id="A0A368FH37"/>
<gene>
    <name evidence="2" type="ORF">ANCCAN_22663</name>
</gene>
<feature type="compositionally biased region" description="Polar residues" evidence="1">
    <location>
        <begin position="7"/>
        <end position="20"/>
    </location>
</feature>
<name>A0A368FH37_ANCCA</name>
<reference evidence="2 3" key="1">
    <citation type="submission" date="2014-10" db="EMBL/GenBank/DDBJ databases">
        <title>Draft genome of the hookworm Ancylostoma caninum.</title>
        <authorList>
            <person name="Mitreva M."/>
        </authorList>
    </citation>
    <scope>NUCLEOTIDE SEQUENCE [LARGE SCALE GENOMIC DNA]</scope>
    <source>
        <strain evidence="2 3">Baltimore</strain>
    </source>
</reference>
<evidence type="ECO:0000313" key="3">
    <source>
        <dbReference type="Proteomes" id="UP000252519"/>
    </source>
</evidence>
<proteinExistence type="predicted"/>
<feature type="region of interest" description="Disordered" evidence="1">
    <location>
        <begin position="1"/>
        <end position="20"/>
    </location>
</feature>
<keyword evidence="3" id="KW-1185">Reference proteome</keyword>
<dbReference type="EMBL" id="JOJR01001273">
    <property type="protein sequence ID" value="RCN31551.1"/>
    <property type="molecule type" value="Genomic_DNA"/>
</dbReference>
<evidence type="ECO:0000256" key="1">
    <source>
        <dbReference type="SAM" id="MobiDB-lite"/>
    </source>
</evidence>
<accession>A0A368FH37</accession>
<comment type="caution">
    <text evidence="2">The sequence shown here is derived from an EMBL/GenBank/DDBJ whole genome shotgun (WGS) entry which is preliminary data.</text>
</comment>
<evidence type="ECO:0000313" key="2">
    <source>
        <dbReference type="EMBL" id="RCN31551.1"/>
    </source>
</evidence>
<sequence>MDWAPNPAQNGSRRPSTSKSLQNTPALWMYWRTCGASRILRWMLTSQEALRNAVKAAINNITRMAQMRLPPGVYLSAGNCGHMDSPKSTAVRGHCADFMRFHLVKACDPVEAILHYSHRVSGRGSKREELKDVSENIVETLIDCLLDSPWVNPNNTWKLRS</sequence>
<protein>
    <submittedName>
        <fullName evidence="2">Uncharacterized protein</fullName>
    </submittedName>
</protein>
<organism evidence="2 3">
    <name type="scientific">Ancylostoma caninum</name>
    <name type="common">Dog hookworm</name>
    <dbReference type="NCBI Taxonomy" id="29170"/>
    <lineage>
        <taxon>Eukaryota</taxon>
        <taxon>Metazoa</taxon>
        <taxon>Ecdysozoa</taxon>
        <taxon>Nematoda</taxon>
        <taxon>Chromadorea</taxon>
        <taxon>Rhabditida</taxon>
        <taxon>Rhabditina</taxon>
        <taxon>Rhabditomorpha</taxon>
        <taxon>Strongyloidea</taxon>
        <taxon>Ancylostomatidae</taxon>
        <taxon>Ancylostomatinae</taxon>
        <taxon>Ancylostoma</taxon>
    </lineage>
</organism>